<proteinExistence type="predicted"/>
<dbReference type="PROSITE" id="PS51704">
    <property type="entry name" value="GP_PDE"/>
    <property type="match status" value="1"/>
</dbReference>
<evidence type="ECO:0000259" key="1">
    <source>
        <dbReference type="PROSITE" id="PS51704"/>
    </source>
</evidence>
<accession>A0A7X8TIL8</accession>
<keyword evidence="3" id="KW-1185">Reference proteome</keyword>
<reference evidence="2 3" key="1">
    <citation type="submission" date="2020-04" db="EMBL/GenBank/DDBJ databases">
        <title>Nesterenkonia sp. nov., isolated from marine sediment.</title>
        <authorList>
            <person name="Zhang G."/>
        </authorList>
    </citation>
    <scope>NUCLEOTIDE SEQUENCE [LARGE SCALE GENOMIC DNA]</scope>
    <source>
        <strain evidence="2 3">MY13</strain>
    </source>
</reference>
<dbReference type="GO" id="GO:0008081">
    <property type="term" value="F:phosphoric diester hydrolase activity"/>
    <property type="evidence" value="ECO:0007669"/>
    <property type="project" value="InterPro"/>
</dbReference>
<name>A0A7X8TIL8_9MICC</name>
<dbReference type="EMBL" id="JABAHY010000003">
    <property type="protein sequence ID" value="NLS09441.1"/>
    <property type="molecule type" value="Genomic_DNA"/>
</dbReference>
<dbReference type="InterPro" id="IPR017946">
    <property type="entry name" value="PLC-like_Pdiesterase_TIM-brl"/>
</dbReference>
<comment type="caution">
    <text evidence="2">The sequence shown here is derived from an EMBL/GenBank/DDBJ whole genome shotgun (WGS) entry which is preliminary data.</text>
</comment>
<dbReference type="Proteomes" id="UP000523139">
    <property type="component" value="Unassembled WGS sequence"/>
</dbReference>
<gene>
    <name evidence="2" type="ORF">HGQ17_05345</name>
</gene>
<dbReference type="PROSITE" id="PS50007">
    <property type="entry name" value="PIPLC_X_DOMAIN"/>
    <property type="match status" value="1"/>
</dbReference>
<dbReference type="Pfam" id="PF03009">
    <property type="entry name" value="GDPD"/>
    <property type="match status" value="1"/>
</dbReference>
<dbReference type="InterPro" id="IPR030395">
    <property type="entry name" value="GP_PDE_dom"/>
</dbReference>
<dbReference type="SUPFAM" id="SSF51695">
    <property type="entry name" value="PLC-like phosphodiesterases"/>
    <property type="match status" value="1"/>
</dbReference>
<dbReference type="Gene3D" id="3.20.20.190">
    <property type="entry name" value="Phosphatidylinositol (PI) phosphodiesterase"/>
    <property type="match status" value="1"/>
</dbReference>
<evidence type="ECO:0000313" key="2">
    <source>
        <dbReference type="EMBL" id="NLS09441.1"/>
    </source>
</evidence>
<sequence length="323" mass="35713">MPEDLEFNVPETDPNQRRAAVFAHRGASGLFPEHTRAAYMRAIEEGSNGLEIDIHLSSDGEPVCFHDPTLERTTDGAGALADLSLAQLRRLDVSSWKTPKLPSRYGGRSQQLMTLQDTLELVTNAGRDFRLAVELKHPSPFGHKLEDRVLKVLLEFGWDPETSRIPAGEHSVEVSFMSFYPGSLMHLSELVSSDKLCALFSTVTEEEVRSRLSHLRFSAAVKPVVAAIMRGTVRDSESLVWNSKVGLAGPGVEYVLQHKAEAKAWIARGAIMRVWTVDKIAHADQLLDLGVQELTTNWPARIIRQVTPEPAGSERQMAASLSI</sequence>
<organism evidence="2 3">
    <name type="scientific">Nesterenkonia sedimenti</name>
    <dbReference type="NCBI Taxonomy" id="1463632"/>
    <lineage>
        <taxon>Bacteria</taxon>
        <taxon>Bacillati</taxon>
        <taxon>Actinomycetota</taxon>
        <taxon>Actinomycetes</taxon>
        <taxon>Micrococcales</taxon>
        <taxon>Micrococcaceae</taxon>
        <taxon>Nesterenkonia</taxon>
    </lineage>
</organism>
<feature type="domain" description="GP-PDE" evidence="1">
    <location>
        <begin position="19"/>
        <end position="306"/>
    </location>
</feature>
<dbReference type="PANTHER" id="PTHR46211:SF14">
    <property type="entry name" value="GLYCEROPHOSPHODIESTER PHOSPHODIESTERASE"/>
    <property type="match status" value="1"/>
</dbReference>
<protein>
    <submittedName>
        <fullName evidence="2">Glycerophosphodiester phosphodiesterase</fullName>
    </submittedName>
</protein>
<evidence type="ECO:0000313" key="3">
    <source>
        <dbReference type="Proteomes" id="UP000523139"/>
    </source>
</evidence>
<dbReference type="GO" id="GO:0006629">
    <property type="term" value="P:lipid metabolic process"/>
    <property type="evidence" value="ECO:0007669"/>
    <property type="project" value="InterPro"/>
</dbReference>
<dbReference type="PANTHER" id="PTHR46211">
    <property type="entry name" value="GLYCEROPHOSPHORYL DIESTER PHOSPHODIESTERASE"/>
    <property type="match status" value="1"/>
</dbReference>
<dbReference type="AlphaFoldDB" id="A0A7X8TIL8"/>